<comment type="caution">
    <text evidence="2">The sequence shown here is derived from an EMBL/GenBank/DDBJ whole genome shotgun (WGS) entry which is preliminary data.</text>
</comment>
<feature type="region of interest" description="Disordered" evidence="1">
    <location>
        <begin position="90"/>
        <end position="110"/>
    </location>
</feature>
<organism evidence="2">
    <name type="scientific">Tanacetum cinerariifolium</name>
    <name type="common">Dalmatian daisy</name>
    <name type="synonym">Chrysanthemum cinerariifolium</name>
    <dbReference type="NCBI Taxonomy" id="118510"/>
    <lineage>
        <taxon>Eukaryota</taxon>
        <taxon>Viridiplantae</taxon>
        <taxon>Streptophyta</taxon>
        <taxon>Embryophyta</taxon>
        <taxon>Tracheophyta</taxon>
        <taxon>Spermatophyta</taxon>
        <taxon>Magnoliopsida</taxon>
        <taxon>eudicotyledons</taxon>
        <taxon>Gunneridae</taxon>
        <taxon>Pentapetalae</taxon>
        <taxon>asterids</taxon>
        <taxon>campanulids</taxon>
        <taxon>Asterales</taxon>
        <taxon>Asteraceae</taxon>
        <taxon>Asteroideae</taxon>
        <taxon>Anthemideae</taxon>
        <taxon>Anthemidinae</taxon>
        <taxon>Tanacetum</taxon>
    </lineage>
</organism>
<protein>
    <submittedName>
        <fullName evidence="2">Uncharacterized protein</fullName>
    </submittedName>
</protein>
<feature type="non-terminal residue" evidence="2">
    <location>
        <position position="1"/>
    </location>
</feature>
<dbReference type="EMBL" id="BKCJ010601513">
    <property type="protein sequence ID" value="GFB32160.1"/>
    <property type="molecule type" value="Genomic_DNA"/>
</dbReference>
<feature type="region of interest" description="Disordered" evidence="1">
    <location>
        <begin position="41"/>
        <end position="71"/>
    </location>
</feature>
<name>A0A699LEL3_TANCI</name>
<feature type="compositionally biased region" description="Polar residues" evidence="1">
    <location>
        <begin position="91"/>
        <end position="110"/>
    </location>
</feature>
<accession>A0A699LEL3</accession>
<dbReference type="AlphaFoldDB" id="A0A699LEL3"/>
<proteinExistence type="predicted"/>
<reference evidence="2" key="1">
    <citation type="journal article" date="2019" name="Sci. Rep.">
        <title>Draft genome of Tanacetum cinerariifolium, the natural source of mosquito coil.</title>
        <authorList>
            <person name="Yamashiro T."/>
            <person name="Shiraishi A."/>
            <person name="Satake H."/>
            <person name="Nakayama K."/>
        </authorList>
    </citation>
    <scope>NUCLEOTIDE SEQUENCE</scope>
</reference>
<evidence type="ECO:0000313" key="2">
    <source>
        <dbReference type="EMBL" id="GFB32160.1"/>
    </source>
</evidence>
<sequence length="110" mass="12538">KYMAMTSEEYDDERQYQCISKYDKIVNKFDELINMVDKKSRIASKRGAHERSTDLIKGNTPSSINGDDNRIRGKGMSRFIANHLLELKSSPPVQSLPQQVSSETMNLKLA</sequence>
<gene>
    <name evidence="2" type="ORF">Tci_704131</name>
</gene>
<evidence type="ECO:0000256" key="1">
    <source>
        <dbReference type="SAM" id="MobiDB-lite"/>
    </source>
</evidence>